<evidence type="ECO:0000313" key="3">
    <source>
        <dbReference type="Proteomes" id="UP000051999"/>
    </source>
</evidence>
<protein>
    <submittedName>
        <fullName evidence="2">Plasmid replication protein</fullName>
    </submittedName>
</protein>
<evidence type="ECO:0000313" key="2">
    <source>
        <dbReference type="EMBL" id="KRL53990.1"/>
    </source>
</evidence>
<organism evidence="2 3">
    <name type="scientific">Furfurilactobacillus rossiae DSM 15814</name>
    <dbReference type="NCBI Taxonomy" id="1114972"/>
    <lineage>
        <taxon>Bacteria</taxon>
        <taxon>Bacillati</taxon>
        <taxon>Bacillota</taxon>
        <taxon>Bacilli</taxon>
        <taxon>Lactobacillales</taxon>
        <taxon>Lactobacillaceae</taxon>
        <taxon>Furfurilactobacillus</taxon>
    </lineage>
</organism>
<dbReference type="STRING" id="1114972.FD35_GL000692"/>
<gene>
    <name evidence="2" type="ORF">FD35_GL000692</name>
</gene>
<proteinExistence type="predicted"/>
<dbReference type="Proteomes" id="UP000051999">
    <property type="component" value="Unassembled WGS sequence"/>
</dbReference>
<dbReference type="RefSeq" id="WP_017262354.1">
    <property type="nucleotide sequence ID" value="NZ_AUAW01000013.1"/>
</dbReference>
<dbReference type="InterPro" id="IPR014820">
    <property type="entry name" value="PriCT_1"/>
</dbReference>
<evidence type="ECO:0000259" key="1">
    <source>
        <dbReference type="Pfam" id="PF08708"/>
    </source>
</evidence>
<dbReference type="PATRIC" id="fig|1114972.6.peg.692"/>
<reference evidence="2 3" key="1">
    <citation type="journal article" date="2015" name="Genome Announc.">
        <title>Expanding the biotechnology potential of lactobacilli through comparative genomics of 213 strains and associated genera.</title>
        <authorList>
            <person name="Sun Z."/>
            <person name="Harris H.M."/>
            <person name="McCann A."/>
            <person name="Guo C."/>
            <person name="Argimon S."/>
            <person name="Zhang W."/>
            <person name="Yang X."/>
            <person name="Jeffery I.B."/>
            <person name="Cooney J.C."/>
            <person name="Kagawa T.F."/>
            <person name="Liu W."/>
            <person name="Song Y."/>
            <person name="Salvetti E."/>
            <person name="Wrobel A."/>
            <person name="Rasinkangas P."/>
            <person name="Parkhill J."/>
            <person name="Rea M.C."/>
            <person name="O'Sullivan O."/>
            <person name="Ritari J."/>
            <person name="Douillard F.P."/>
            <person name="Paul Ross R."/>
            <person name="Yang R."/>
            <person name="Briner A.E."/>
            <person name="Felis G.E."/>
            <person name="de Vos W.M."/>
            <person name="Barrangou R."/>
            <person name="Klaenhammer T.R."/>
            <person name="Caufield P.W."/>
            <person name="Cui Y."/>
            <person name="Zhang H."/>
            <person name="O'Toole P.W."/>
        </authorList>
    </citation>
    <scope>NUCLEOTIDE SEQUENCE [LARGE SCALE GENOMIC DNA]</scope>
    <source>
        <strain evidence="2 3">DSM 15814</strain>
    </source>
</reference>
<accession>A0A0R1RAT4</accession>
<keyword evidence="3" id="KW-1185">Reference proteome</keyword>
<dbReference type="Pfam" id="PF08708">
    <property type="entry name" value="PriCT_1"/>
    <property type="match status" value="1"/>
</dbReference>
<comment type="caution">
    <text evidence="2">The sequence shown here is derived from an EMBL/GenBank/DDBJ whole genome shotgun (WGS) entry which is preliminary data.</text>
</comment>
<feature type="domain" description="Primase C-terminal 1" evidence="1">
    <location>
        <begin position="281"/>
        <end position="335"/>
    </location>
</feature>
<dbReference type="EMBL" id="AZFF01000012">
    <property type="protein sequence ID" value="KRL53990.1"/>
    <property type="molecule type" value="Genomic_DNA"/>
</dbReference>
<name>A0A0R1RAT4_9LACO</name>
<sequence length="503" mass="56556">MPSYDNSWGAVELILHDSLHRYKQVHSKKVVSLVPETNDKKGAVAVFRSKGQLKRGHGLVMTSLEALQQHQSEFTHWTPNTHVWLGYNGDRDSLRGMDKTNISQINTFVVDVDFEDDNERDKHAEDVNNASVLDTLGGTGIPTLMLKTDRGYQIYYVLKEPAFVAKRKSGSMPVIATAEKIADNLKLYLSKSLSNVDLHCSALGVFRMPTNQNTIWFDPTSTYSFDDLMSWSMRQTKAAQKAKLVKIGLHSVRRVTRRQIDQSWYQGLIHCTAVSPDCGQDVGRHNTLFTLALANYSSNVPEEAALVSLIEFNERLELPLSARAVELVVRDAYSGKFAGARKDYIQALLEAWDVPEVAKTVDRRNWYKFAKPRNERSYSHVSEWAVDVLKFINARGQGKARVQLSTRAIRDALKISAGSLNKVLKQLRESGQLIMRAGKGSQAPELATISMLLTAAMTRRLKVASDWWAYVQDQLQKYRQPDAVEPVAEAVDLFDVPEAILTS</sequence>
<dbReference type="OrthoDB" id="1790977at2"/>
<dbReference type="AlphaFoldDB" id="A0A0R1RAT4"/>
<dbReference type="eggNOG" id="COG1959">
    <property type="taxonomic scope" value="Bacteria"/>
</dbReference>